<protein>
    <submittedName>
        <fullName evidence="6">8-amino-7-oxononanoate synthase</fullName>
    </submittedName>
</protein>
<dbReference type="Gene3D" id="3.90.1150.10">
    <property type="entry name" value="Aspartate Aminotransferase, domain 1"/>
    <property type="match status" value="1"/>
</dbReference>
<dbReference type="Proteomes" id="UP000177230">
    <property type="component" value="Unassembled WGS sequence"/>
</dbReference>
<keyword evidence="3 4" id="KW-0663">Pyridoxal phosphate</keyword>
<organism evidence="6 7">
    <name type="scientific">Candidatus Edwardsbacteria bacterium GWF2_54_11</name>
    <dbReference type="NCBI Taxonomy" id="1817851"/>
    <lineage>
        <taxon>Bacteria</taxon>
        <taxon>Candidatus Edwardsiibacteriota</taxon>
    </lineage>
</organism>
<evidence type="ECO:0000256" key="2">
    <source>
        <dbReference type="ARBA" id="ARBA00022679"/>
    </source>
</evidence>
<keyword evidence="2" id="KW-0808">Transferase</keyword>
<dbReference type="PANTHER" id="PTHR13693:SF3">
    <property type="entry name" value="LD36009P"/>
    <property type="match status" value="1"/>
</dbReference>
<dbReference type="InterPro" id="IPR001917">
    <property type="entry name" value="Aminotrans_II_pyridoxalP_BS"/>
</dbReference>
<dbReference type="InterPro" id="IPR004839">
    <property type="entry name" value="Aminotransferase_I/II_large"/>
</dbReference>
<dbReference type="AlphaFoldDB" id="A0A1F5RI07"/>
<reference evidence="6 7" key="1">
    <citation type="journal article" date="2016" name="Nat. Commun.">
        <title>Thousands of microbial genomes shed light on interconnected biogeochemical processes in an aquifer system.</title>
        <authorList>
            <person name="Anantharaman K."/>
            <person name="Brown C.T."/>
            <person name="Hug L.A."/>
            <person name="Sharon I."/>
            <person name="Castelle C.J."/>
            <person name="Probst A.J."/>
            <person name="Thomas B.C."/>
            <person name="Singh A."/>
            <person name="Wilkins M.J."/>
            <person name="Karaoz U."/>
            <person name="Brodie E.L."/>
            <person name="Williams K.H."/>
            <person name="Hubbard S.S."/>
            <person name="Banfield J.F."/>
        </authorList>
    </citation>
    <scope>NUCLEOTIDE SEQUENCE [LARGE SCALE GENOMIC DNA]</scope>
</reference>
<dbReference type="InterPro" id="IPR015422">
    <property type="entry name" value="PyrdxlP-dep_Trfase_small"/>
</dbReference>
<dbReference type="Pfam" id="PF00155">
    <property type="entry name" value="Aminotran_1_2"/>
    <property type="match status" value="1"/>
</dbReference>
<sequence length="393" mass="43202">MDIFQKCFDFKEAQLARQAGLYPYFHPLSSAQEPEVIIDGQKMIMIGSNNYLGLTTHPRVKEAAVKAIEKFGTGCTGSRFLTGTLDMHNELEAKLAKFLNKEAALVFSTGMQTNLGVISCLGTKDDILITDKFDHASILDGCRLSYSMMRRFQHNDMDSLERLLKGLDHHKGKMIIVDGIYSMEGDIANLPELVRLGKKYNARVLVDDAHGLGVLGKHGRGTAEHFGLEQETDLMMGTFSKSFAAIGGVVAGDFEVIDYVKHFARSMIFSAALPPALTAAVSAAVDVLQDEPELLTKLWHNADKMLAGFREMGYDTGVACTPIIPLMIGSREKAFALWKHLMTHGVFANPVMSPAVPEGREMIRTSFSAAHTEAQLDKVLEEFRSAGKELGLI</sequence>
<dbReference type="CDD" id="cd06454">
    <property type="entry name" value="KBL_like"/>
    <property type="match status" value="1"/>
</dbReference>
<dbReference type="Gene3D" id="3.40.640.10">
    <property type="entry name" value="Type I PLP-dependent aspartate aminotransferase-like (Major domain)"/>
    <property type="match status" value="1"/>
</dbReference>
<accession>A0A1F5RI07</accession>
<proteinExistence type="inferred from homology"/>
<evidence type="ECO:0000313" key="6">
    <source>
        <dbReference type="EMBL" id="OGF14059.1"/>
    </source>
</evidence>
<dbReference type="InterPro" id="IPR050087">
    <property type="entry name" value="AON_synthase_class-II"/>
</dbReference>
<evidence type="ECO:0000259" key="5">
    <source>
        <dbReference type="Pfam" id="PF00155"/>
    </source>
</evidence>
<comment type="similarity">
    <text evidence="4">Belongs to the class-II pyridoxal-phosphate-dependent aminotransferase family.</text>
</comment>
<name>A0A1F5RI07_9BACT</name>
<evidence type="ECO:0000256" key="3">
    <source>
        <dbReference type="ARBA" id="ARBA00022898"/>
    </source>
</evidence>
<gene>
    <name evidence="6" type="ORF">A2024_05870</name>
</gene>
<evidence type="ECO:0000256" key="1">
    <source>
        <dbReference type="ARBA" id="ARBA00001933"/>
    </source>
</evidence>
<evidence type="ECO:0000313" key="7">
    <source>
        <dbReference type="Proteomes" id="UP000177230"/>
    </source>
</evidence>
<feature type="domain" description="Aminotransferase class I/classII large" evidence="5">
    <location>
        <begin position="42"/>
        <end position="382"/>
    </location>
</feature>
<dbReference type="PROSITE" id="PS00599">
    <property type="entry name" value="AA_TRANSFER_CLASS_2"/>
    <property type="match status" value="1"/>
</dbReference>
<evidence type="ECO:0000256" key="4">
    <source>
        <dbReference type="RuleBase" id="RU003693"/>
    </source>
</evidence>
<dbReference type="SUPFAM" id="SSF53383">
    <property type="entry name" value="PLP-dependent transferases"/>
    <property type="match status" value="1"/>
</dbReference>
<dbReference type="GO" id="GO:0016740">
    <property type="term" value="F:transferase activity"/>
    <property type="evidence" value="ECO:0007669"/>
    <property type="project" value="UniProtKB-KW"/>
</dbReference>
<dbReference type="InterPro" id="IPR015421">
    <property type="entry name" value="PyrdxlP-dep_Trfase_major"/>
</dbReference>
<dbReference type="PANTHER" id="PTHR13693">
    <property type="entry name" value="CLASS II AMINOTRANSFERASE/8-AMINO-7-OXONONANOATE SYNTHASE"/>
    <property type="match status" value="1"/>
</dbReference>
<comment type="caution">
    <text evidence="6">The sequence shown here is derived from an EMBL/GenBank/DDBJ whole genome shotgun (WGS) entry which is preliminary data.</text>
</comment>
<dbReference type="InterPro" id="IPR015424">
    <property type="entry name" value="PyrdxlP-dep_Trfase"/>
</dbReference>
<dbReference type="EMBL" id="MFFM01000009">
    <property type="protein sequence ID" value="OGF14059.1"/>
    <property type="molecule type" value="Genomic_DNA"/>
</dbReference>
<dbReference type="GO" id="GO:0030170">
    <property type="term" value="F:pyridoxal phosphate binding"/>
    <property type="evidence" value="ECO:0007669"/>
    <property type="project" value="InterPro"/>
</dbReference>
<comment type="cofactor">
    <cofactor evidence="1 4">
        <name>pyridoxal 5'-phosphate</name>
        <dbReference type="ChEBI" id="CHEBI:597326"/>
    </cofactor>
</comment>